<keyword evidence="5" id="KW-1185">Reference proteome</keyword>
<dbReference type="AlphaFoldDB" id="R0JVT2"/>
<dbReference type="InterPro" id="IPR001138">
    <property type="entry name" value="Zn2Cys6_DnaBD"/>
</dbReference>
<evidence type="ECO:0000313" key="4">
    <source>
        <dbReference type="EMBL" id="EOA85073.1"/>
    </source>
</evidence>
<feature type="region of interest" description="Disordered" evidence="2">
    <location>
        <begin position="93"/>
        <end position="125"/>
    </location>
</feature>
<dbReference type="PANTHER" id="PTHR38111:SF5">
    <property type="entry name" value="TRANSCRIPTION FACTOR DOMAIN-CONTAINING PROTEIN"/>
    <property type="match status" value="1"/>
</dbReference>
<keyword evidence="1" id="KW-0539">Nucleus</keyword>
<proteinExistence type="predicted"/>
<dbReference type="InterPro" id="IPR053178">
    <property type="entry name" value="Osmoadaptation_assoc"/>
</dbReference>
<evidence type="ECO:0000256" key="1">
    <source>
        <dbReference type="ARBA" id="ARBA00023242"/>
    </source>
</evidence>
<dbReference type="GO" id="GO:0008270">
    <property type="term" value="F:zinc ion binding"/>
    <property type="evidence" value="ECO:0007669"/>
    <property type="project" value="InterPro"/>
</dbReference>
<reference evidence="4 5" key="2">
    <citation type="journal article" date="2013" name="PLoS Genet.">
        <title>Comparative genome structure, secondary metabolite, and effector coding capacity across Cochliobolus pathogens.</title>
        <authorList>
            <person name="Condon B.J."/>
            <person name="Leng Y."/>
            <person name="Wu D."/>
            <person name="Bushley K.E."/>
            <person name="Ohm R.A."/>
            <person name="Otillar R."/>
            <person name="Martin J."/>
            <person name="Schackwitz W."/>
            <person name="Grimwood J."/>
            <person name="MohdZainudin N."/>
            <person name="Xue C."/>
            <person name="Wang R."/>
            <person name="Manning V.A."/>
            <person name="Dhillon B."/>
            <person name="Tu Z.J."/>
            <person name="Steffenson B.J."/>
            <person name="Salamov A."/>
            <person name="Sun H."/>
            <person name="Lowry S."/>
            <person name="LaButti K."/>
            <person name="Han J."/>
            <person name="Copeland A."/>
            <person name="Lindquist E."/>
            <person name="Barry K."/>
            <person name="Schmutz J."/>
            <person name="Baker S.E."/>
            <person name="Ciuffetti L.M."/>
            <person name="Grigoriev I.V."/>
            <person name="Zhong S."/>
            <person name="Turgeon B.G."/>
        </authorList>
    </citation>
    <scope>NUCLEOTIDE SEQUENCE [LARGE SCALE GENOMIC DNA]</scope>
    <source>
        <strain evidence="5">28A</strain>
    </source>
</reference>
<dbReference type="SMART" id="SM00066">
    <property type="entry name" value="GAL4"/>
    <property type="match status" value="1"/>
</dbReference>
<dbReference type="STRING" id="671987.R0JVT2"/>
<accession>R0JVT2</accession>
<dbReference type="EMBL" id="KB908703">
    <property type="protein sequence ID" value="EOA85073.1"/>
    <property type="molecule type" value="Genomic_DNA"/>
</dbReference>
<dbReference type="HOGENOM" id="CLU_021599_8_1_1"/>
<dbReference type="GeneID" id="19397425"/>
<dbReference type="InterPro" id="IPR036864">
    <property type="entry name" value="Zn2-C6_fun-type_DNA-bd_sf"/>
</dbReference>
<name>R0JVT2_EXST2</name>
<feature type="domain" description="Zn(2)-C6 fungal-type" evidence="3">
    <location>
        <begin position="4"/>
        <end position="46"/>
    </location>
</feature>
<evidence type="ECO:0000313" key="5">
    <source>
        <dbReference type="Proteomes" id="UP000016935"/>
    </source>
</evidence>
<dbReference type="OrthoDB" id="4314040at2759"/>
<protein>
    <recommendedName>
        <fullName evidence="3">Zn(2)-C6 fungal-type domain-containing protein</fullName>
    </recommendedName>
</protein>
<dbReference type="CDD" id="cd00067">
    <property type="entry name" value="GAL4"/>
    <property type="match status" value="1"/>
</dbReference>
<evidence type="ECO:0000256" key="2">
    <source>
        <dbReference type="SAM" id="MobiDB-lite"/>
    </source>
</evidence>
<dbReference type="PANTHER" id="PTHR38111">
    <property type="entry name" value="ZN(2)-C6 FUNGAL-TYPE DOMAIN-CONTAINING PROTEIN-RELATED"/>
    <property type="match status" value="1"/>
</dbReference>
<dbReference type="eggNOG" id="ENOG502SQWX">
    <property type="taxonomic scope" value="Eukaryota"/>
</dbReference>
<sequence>MVGVPKSTGCLICRKRKINETWPACLNCQKNGKSCPGPPARHTFRDLGPRFNPSSARFAADQASAPAEHRENRLTQLNEKYAENGSVVHKFRISNGGSTLRKRSPRSVSASLSPPKSPFLRQPSPSQDQQLAYALIAATRTGSAGHRMSVFGSFIQEVPARIGYNPALDAAVTVLVNVHSSLVYKKSANEIVSPELYIRAIKTLQTCLEHPQLGLSPETLCASVLLGLVEAFAGPRTGNRYLTHVGGAGRLMELQGPGTYQDTFTKEMLRFNRGGIIITCMYERKPCFLASPGWREIAFDKTGLGFDDCLNTDLMQYMAELPGIFNQLKELGNQHVFHLPHNMSFNFDSSESSHKSFSGTPPSLDFSSDSFDDMDFLDELQPINAPYSVDTSSFACPYEPARSALLHKVRNLKAALRTLGEHMNAKLRNGTVAAEAISSESDSPIRNIYHFNNWRDMTAYNCFWSVVILTNKVLTRLLPPWDRTVYDLQCECRSLALEICKTWEDAWASRPIGAFHTGLSFVVAYEYCTTEVRQWIIRALNSLLDYQQVDAFRWSDEVITHMSSKLAGEGPDLAFSNIRVSGEGT</sequence>
<dbReference type="Proteomes" id="UP000016935">
    <property type="component" value="Unassembled WGS sequence"/>
</dbReference>
<evidence type="ECO:0000259" key="3">
    <source>
        <dbReference type="SMART" id="SM00066"/>
    </source>
</evidence>
<organism evidence="4 5">
    <name type="scientific">Exserohilum turcicum (strain 28A)</name>
    <name type="common">Northern leaf blight fungus</name>
    <name type="synonym">Setosphaeria turcica</name>
    <dbReference type="NCBI Taxonomy" id="671987"/>
    <lineage>
        <taxon>Eukaryota</taxon>
        <taxon>Fungi</taxon>
        <taxon>Dikarya</taxon>
        <taxon>Ascomycota</taxon>
        <taxon>Pezizomycotina</taxon>
        <taxon>Dothideomycetes</taxon>
        <taxon>Pleosporomycetidae</taxon>
        <taxon>Pleosporales</taxon>
        <taxon>Pleosporineae</taxon>
        <taxon>Pleosporaceae</taxon>
        <taxon>Exserohilum</taxon>
    </lineage>
</organism>
<gene>
    <name evidence="4" type="ORF">SETTUDRAFT_154670</name>
</gene>
<reference evidence="4 5" key="1">
    <citation type="journal article" date="2012" name="PLoS Pathog.">
        <title>Diverse lifestyles and strategies of plant pathogenesis encoded in the genomes of eighteen Dothideomycetes fungi.</title>
        <authorList>
            <person name="Ohm R.A."/>
            <person name="Feau N."/>
            <person name="Henrissat B."/>
            <person name="Schoch C.L."/>
            <person name="Horwitz B.A."/>
            <person name="Barry K.W."/>
            <person name="Condon B.J."/>
            <person name="Copeland A.C."/>
            <person name="Dhillon B."/>
            <person name="Glaser F."/>
            <person name="Hesse C.N."/>
            <person name="Kosti I."/>
            <person name="LaButti K."/>
            <person name="Lindquist E.A."/>
            <person name="Lucas S."/>
            <person name="Salamov A.A."/>
            <person name="Bradshaw R.E."/>
            <person name="Ciuffetti L."/>
            <person name="Hamelin R.C."/>
            <person name="Kema G.H.J."/>
            <person name="Lawrence C."/>
            <person name="Scott J.A."/>
            <person name="Spatafora J.W."/>
            <person name="Turgeon B.G."/>
            <person name="de Wit P.J.G.M."/>
            <person name="Zhong S."/>
            <person name="Goodwin S.B."/>
            <person name="Grigoriev I.V."/>
        </authorList>
    </citation>
    <scope>NUCLEOTIDE SEQUENCE [LARGE SCALE GENOMIC DNA]</scope>
    <source>
        <strain evidence="5">28A</strain>
    </source>
</reference>
<dbReference type="GO" id="GO:0000981">
    <property type="term" value="F:DNA-binding transcription factor activity, RNA polymerase II-specific"/>
    <property type="evidence" value="ECO:0007669"/>
    <property type="project" value="InterPro"/>
</dbReference>
<dbReference type="RefSeq" id="XP_008027554.1">
    <property type="nucleotide sequence ID" value="XM_008029363.1"/>
</dbReference>
<dbReference type="SUPFAM" id="SSF57701">
    <property type="entry name" value="Zn2/Cys6 DNA-binding domain"/>
    <property type="match status" value="1"/>
</dbReference>